<dbReference type="STRING" id="205130.ENSMAMP00000012816"/>
<dbReference type="FunCoup" id="A0A3Q3LRP9">
    <property type="interactions" value="1"/>
</dbReference>
<protein>
    <submittedName>
        <fullName evidence="1">Interferon-induced protein 44-like</fullName>
    </submittedName>
</protein>
<dbReference type="PANTHER" id="PTHR14241">
    <property type="entry name" value="INTERFERON-INDUCED PROTEIN 44"/>
    <property type="match status" value="1"/>
</dbReference>
<organism evidence="1 2">
    <name type="scientific">Mastacembelus armatus</name>
    <name type="common">zig-zag eel</name>
    <dbReference type="NCBI Taxonomy" id="205130"/>
    <lineage>
        <taxon>Eukaryota</taxon>
        <taxon>Metazoa</taxon>
        <taxon>Chordata</taxon>
        <taxon>Craniata</taxon>
        <taxon>Vertebrata</taxon>
        <taxon>Euteleostomi</taxon>
        <taxon>Actinopterygii</taxon>
        <taxon>Neopterygii</taxon>
        <taxon>Teleostei</taxon>
        <taxon>Neoteleostei</taxon>
        <taxon>Acanthomorphata</taxon>
        <taxon>Anabantaria</taxon>
        <taxon>Synbranchiformes</taxon>
        <taxon>Mastacembelidae</taxon>
        <taxon>Mastacembelus</taxon>
    </lineage>
</organism>
<dbReference type="InParanoid" id="A0A3Q3LRP9"/>
<evidence type="ECO:0000313" key="2">
    <source>
        <dbReference type="Proteomes" id="UP000261640"/>
    </source>
</evidence>
<dbReference type="Ensembl" id="ENSMAMT00000013165.2">
    <property type="protein sequence ID" value="ENSMAMP00000012816.1"/>
    <property type="gene ID" value="ENSMAMG00000008678.2"/>
</dbReference>
<proteinExistence type="predicted"/>
<dbReference type="GeneTree" id="ENSGT00940000160560"/>
<reference evidence="1" key="1">
    <citation type="submission" date="2025-08" db="UniProtKB">
        <authorList>
            <consortium name="Ensembl"/>
        </authorList>
    </citation>
    <scope>IDENTIFICATION</scope>
</reference>
<dbReference type="Proteomes" id="UP000261640">
    <property type="component" value="Unplaced"/>
</dbReference>
<reference evidence="1" key="2">
    <citation type="submission" date="2025-09" db="UniProtKB">
        <authorList>
            <consortium name="Ensembl"/>
        </authorList>
    </citation>
    <scope>IDENTIFICATION</scope>
</reference>
<dbReference type="PANTHER" id="PTHR14241:SF1">
    <property type="entry name" value="INTERFERON-INDUCED PROTEIN 44-RELATED"/>
    <property type="match status" value="1"/>
</dbReference>
<evidence type="ECO:0000313" key="1">
    <source>
        <dbReference type="Ensembl" id="ENSMAMP00000012816.1"/>
    </source>
</evidence>
<keyword evidence="2" id="KW-1185">Reference proteome</keyword>
<dbReference type="CDD" id="cd00882">
    <property type="entry name" value="Ras_like_GTPase"/>
    <property type="match status" value="1"/>
</dbReference>
<dbReference type="GO" id="GO:0006955">
    <property type="term" value="P:immune response"/>
    <property type="evidence" value="ECO:0007669"/>
    <property type="project" value="TreeGrafter"/>
</dbReference>
<sequence length="285" mass="32141">MSGLWSWFFTPPPPPHRQTDLRYVKDYKPHTKNQQLRILLHGPAGAGKSSFINSVQSVVRGRMYTHALADNTFATETSTDSFTRKYQTFKIQKGNPGTFYPFVFSDIMGLEPTNGVLVDDVILAMKGHVKDGYRFDLESKLSEHDGFYNRSPNLNDQVHVLVCVVPASTIDHMSEEVVKKIRDIRKEASDLGIPQVALITKVDLACPEVNTNLKNIYKNKSMKDKFSANVGIPMNCIFPVKNYHEETDLVDDVDSLILNAMRHIINMGDDCINFRSQSEGSGRNV</sequence>
<dbReference type="InterPro" id="IPR027417">
    <property type="entry name" value="P-loop_NTPase"/>
</dbReference>
<name>A0A3Q3LRP9_9TELE</name>
<dbReference type="AlphaFoldDB" id="A0A3Q3LRP9"/>
<accession>A0A3Q3LRP9</accession>
<dbReference type="Gene3D" id="3.40.50.300">
    <property type="entry name" value="P-loop containing nucleotide triphosphate hydrolases"/>
    <property type="match status" value="1"/>
</dbReference>
<dbReference type="SUPFAM" id="SSF52540">
    <property type="entry name" value="P-loop containing nucleoside triphosphate hydrolases"/>
    <property type="match status" value="1"/>
</dbReference>